<dbReference type="AlphaFoldDB" id="A0A426YAT2"/>
<proteinExistence type="predicted"/>
<organism evidence="2 3">
    <name type="scientific">Ensete ventricosum</name>
    <name type="common">Abyssinian banana</name>
    <name type="synonym">Musa ensete</name>
    <dbReference type="NCBI Taxonomy" id="4639"/>
    <lineage>
        <taxon>Eukaryota</taxon>
        <taxon>Viridiplantae</taxon>
        <taxon>Streptophyta</taxon>
        <taxon>Embryophyta</taxon>
        <taxon>Tracheophyta</taxon>
        <taxon>Spermatophyta</taxon>
        <taxon>Magnoliopsida</taxon>
        <taxon>Liliopsida</taxon>
        <taxon>Zingiberales</taxon>
        <taxon>Musaceae</taxon>
        <taxon>Ensete</taxon>
    </lineage>
</organism>
<protein>
    <submittedName>
        <fullName evidence="2">Uncharacterized protein</fullName>
    </submittedName>
</protein>
<evidence type="ECO:0000313" key="3">
    <source>
        <dbReference type="Proteomes" id="UP000287651"/>
    </source>
</evidence>
<sequence>MLDIFLSKVCYFNLYHPVWTVYTGPSGYRYVDRSLSDGTAKIDRRRSILTIGDRLKKKKKKKKKRRRRRRKKKTSFPRTVVGLRIARMPSSPVGYSSPTQGDRTSPRARRKIEATSPARTRNISPCEEKDQGDIL</sequence>
<name>A0A426YAT2_ENSVE</name>
<feature type="region of interest" description="Disordered" evidence="1">
    <location>
        <begin position="49"/>
        <end position="135"/>
    </location>
</feature>
<evidence type="ECO:0000256" key="1">
    <source>
        <dbReference type="SAM" id="MobiDB-lite"/>
    </source>
</evidence>
<gene>
    <name evidence="2" type="ORF">B296_00015478</name>
</gene>
<feature type="compositionally biased region" description="Basic and acidic residues" evidence="1">
    <location>
        <begin position="126"/>
        <end position="135"/>
    </location>
</feature>
<feature type="compositionally biased region" description="Basic residues" evidence="1">
    <location>
        <begin position="55"/>
        <end position="75"/>
    </location>
</feature>
<dbReference type="EMBL" id="AMZH03013704">
    <property type="protein sequence ID" value="RRT48827.1"/>
    <property type="molecule type" value="Genomic_DNA"/>
</dbReference>
<reference evidence="2 3" key="1">
    <citation type="journal article" date="2014" name="Agronomy (Basel)">
        <title>A Draft Genome Sequence for Ensete ventricosum, the Drought-Tolerant Tree Against Hunger.</title>
        <authorList>
            <person name="Harrison J."/>
            <person name="Moore K.A."/>
            <person name="Paszkiewicz K."/>
            <person name="Jones T."/>
            <person name="Grant M."/>
            <person name="Ambacheew D."/>
            <person name="Muzemil S."/>
            <person name="Studholme D.J."/>
        </authorList>
    </citation>
    <scope>NUCLEOTIDE SEQUENCE [LARGE SCALE GENOMIC DNA]</scope>
</reference>
<evidence type="ECO:0000313" key="2">
    <source>
        <dbReference type="EMBL" id="RRT48827.1"/>
    </source>
</evidence>
<accession>A0A426YAT2</accession>
<comment type="caution">
    <text evidence="2">The sequence shown here is derived from an EMBL/GenBank/DDBJ whole genome shotgun (WGS) entry which is preliminary data.</text>
</comment>
<dbReference type="Proteomes" id="UP000287651">
    <property type="component" value="Unassembled WGS sequence"/>
</dbReference>
<feature type="compositionally biased region" description="Polar residues" evidence="1">
    <location>
        <begin position="93"/>
        <end position="103"/>
    </location>
</feature>